<dbReference type="InterPro" id="IPR006626">
    <property type="entry name" value="PbH1"/>
</dbReference>
<dbReference type="InterPro" id="IPR028037">
    <property type="entry name" value="Antitoxin_Rv0909/MT0933"/>
</dbReference>
<dbReference type="SMART" id="SM00710">
    <property type="entry name" value="PbH1"/>
    <property type="match status" value="3"/>
</dbReference>
<proteinExistence type="predicted"/>
<dbReference type="Pfam" id="PF13229">
    <property type="entry name" value="Beta_helix"/>
    <property type="match status" value="1"/>
</dbReference>
<dbReference type="InterPro" id="IPR011050">
    <property type="entry name" value="Pectin_lyase_fold/virulence"/>
</dbReference>
<dbReference type="SUPFAM" id="SSF51126">
    <property type="entry name" value="Pectin lyase-like"/>
    <property type="match status" value="1"/>
</dbReference>
<feature type="chain" id="PRO_5047422767" evidence="2">
    <location>
        <begin position="28"/>
        <end position="404"/>
    </location>
</feature>
<sequence length="404" mass="42884">MTRLRRVAMTVAGVAALTLLSVQAAQAATTYKVKNSAELKTALASVKPGDTITLADGSYADQFIATRAGSASAPITLTGGEGAVLSDPLFKPADTDCPSGQTGYGLWLQGANYWNLKGFSVTKSKKGLVLDGASHVTIDGVSVHDIGYEGVHFRKSSPYGVIKNSKVYNTGLEVPGYGEGVYVGSANSNWDCYGNTGGMDASNFVQVLDNKIGPNVAAEGLDIKEGTHDGLVSGNTFDGTGEKNEHDADSTIDAKGNNYTITDNVAKNAYLDVFQVHNVYSGYGCGNIFRQPQQSGRVEQEHRGQGVDQDPGHPEPLGHVYQSRSPGSPHVTVHRRHGRGIQAMGESLFDKAKEKMGQLASEHGDKVDQGVDKGADMVDEKTGGKHGDKIQQGADKLKDRLRDN</sequence>
<feature type="signal peptide" evidence="2">
    <location>
        <begin position="1"/>
        <end position="27"/>
    </location>
</feature>
<evidence type="ECO:0000313" key="5">
    <source>
        <dbReference type="Proteomes" id="UP001597045"/>
    </source>
</evidence>
<feature type="domain" description="Right handed beta helix" evidence="3">
    <location>
        <begin position="105"/>
        <end position="263"/>
    </location>
</feature>
<name>A0ABW3MD38_9PSEU</name>
<evidence type="ECO:0000259" key="3">
    <source>
        <dbReference type="Pfam" id="PF13229"/>
    </source>
</evidence>
<gene>
    <name evidence="4" type="ORF">ACFQ1S_22130</name>
</gene>
<evidence type="ECO:0000256" key="1">
    <source>
        <dbReference type="SAM" id="MobiDB-lite"/>
    </source>
</evidence>
<keyword evidence="5" id="KW-1185">Reference proteome</keyword>
<feature type="region of interest" description="Disordered" evidence="1">
    <location>
        <begin position="353"/>
        <end position="404"/>
    </location>
</feature>
<feature type="region of interest" description="Disordered" evidence="1">
    <location>
        <begin position="294"/>
        <end position="334"/>
    </location>
</feature>
<dbReference type="InterPro" id="IPR012334">
    <property type="entry name" value="Pectin_lyas_fold"/>
</dbReference>
<dbReference type="Pfam" id="PF14013">
    <property type="entry name" value="MT0933_antitox"/>
    <property type="match status" value="1"/>
</dbReference>
<dbReference type="InterPro" id="IPR039448">
    <property type="entry name" value="Beta_helix"/>
</dbReference>
<dbReference type="Gene3D" id="2.160.20.10">
    <property type="entry name" value="Single-stranded right-handed beta-helix, Pectin lyase-like"/>
    <property type="match status" value="1"/>
</dbReference>
<protein>
    <submittedName>
        <fullName evidence="4">Rv0909 family putative TA system antitoxin</fullName>
    </submittedName>
</protein>
<dbReference type="EMBL" id="JBHTIS010001370">
    <property type="protein sequence ID" value="MFD1048042.1"/>
    <property type="molecule type" value="Genomic_DNA"/>
</dbReference>
<keyword evidence="2" id="KW-0732">Signal</keyword>
<comment type="caution">
    <text evidence="4">The sequence shown here is derived from an EMBL/GenBank/DDBJ whole genome shotgun (WGS) entry which is preliminary data.</text>
</comment>
<accession>A0ABW3MD38</accession>
<evidence type="ECO:0000313" key="4">
    <source>
        <dbReference type="EMBL" id="MFD1048042.1"/>
    </source>
</evidence>
<feature type="compositionally biased region" description="Basic and acidic residues" evidence="1">
    <location>
        <begin position="298"/>
        <end position="313"/>
    </location>
</feature>
<evidence type="ECO:0000256" key="2">
    <source>
        <dbReference type="SAM" id="SignalP"/>
    </source>
</evidence>
<organism evidence="4 5">
    <name type="scientific">Kibdelosporangium lantanae</name>
    <dbReference type="NCBI Taxonomy" id="1497396"/>
    <lineage>
        <taxon>Bacteria</taxon>
        <taxon>Bacillati</taxon>
        <taxon>Actinomycetota</taxon>
        <taxon>Actinomycetes</taxon>
        <taxon>Pseudonocardiales</taxon>
        <taxon>Pseudonocardiaceae</taxon>
        <taxon>Kibdelosporangium</taxon>
    </lineage>
</organism>
<dbReference type="Proteomes" id="UP001597045">
    <property type="component" value="Unassembled WGS sequence"/>
</dbReference>
<reference evidence="5" key="1">
    <citation type="journal article" date="2019" name="Int. J. Syst. Evol. Microbiol.">
        <title>The Global Catalogue of Microorganisms (GCM) 10K type strain sequencing project: providing services to taxonomists for standard genome sequencing and annotation.</title>
        <authorList>
            <consortium name="The Broad Institute Genomics Platform"/>
            <consortium name="The Broad Institute Genome Sequencing Center for Infectious Disease"/>
            <person name="Wu L."/>
            <person name="Ma J."/>
        </authorList>
    </citation>
    <scope>NUCLEOTIDE SEQUENCE [LARGE SCALE GENOMIC DNA]</scope>
    <source>
        <strain evidence="5">JCM 31486</strain>
    </source>
</reference>